<dbReference type="NCBIfam" id="TIGR00982">
    <property type="entry name" value="uS12_E_A"/>
    <property type="match status" value="1"/>
</dbReference>
<dbReference type="InParanoid" id="D3BV90"/>
<comment type="caution">
    <text evidence="5">The sequence shown here is derived from an EMBL/GenBank/DDBJ whole genome shotgun (WGS) entry which is preliminary data.</text>
</comment>
<keyword evidence="4" id="KW-0472">Membrane</keyword>
<keyword evidence="4" id="KW-1133">Transmembrane helix</keyword>
<evidence type="ECO:0000256" key="3">
    <source>
        <dbReference type="ARBA" id="ARBA00023274"/>
    </source>
</evidence>
<keyword evidence="2 5" id="KW-0689">Ribosomal protein</keyword>
<reference evidence="5 6" key="1">
    <citation type="journal article" date="2011" name="Genome Res.">
        <title>Phylogeny-wide analysis of social amoeba genomes highlights ancient origins for complex intercellular communication.</title>
        <authorList>
            <person name="Heidel A.J."/>
            <person name="Lawal H.M."/>
            <person name="Felder M."/>
            <person name="Schilde C."/>
            <person name="Helps N.R."/>
            <person name="Tunggal B."/>
            <person name="Rivero F."/>
            <person name="John U."/>
            <person name="Schleicher M."/>
            <person name="Eichinger L."/>
            <person name="Platzer M."/>
            <person name="Noegel A.A."/>
            <person name="Schaap P."/>
            <person name="Gloeckner G."/>
        </authorList>
    </citation>
    <scope>NUCLEOTIDE SEQUENCE [LARGE SCALE GENOMIC DNA]</scope>
    <source>
        <strain evidence="6">ATCC 26659 / Pp 5 / PN500</strain>
    </source>
</reference>
<keyword evidence="6" id="KW-1185">Reference proteome</keyword>
<organism evidence="5 6">
    <name type="scientific">Heterostelium pallidum (strain ATCC 26659 / Pp 5 / PN500)</name>
    <name type="common">Cellular slime mold</name>
    <name type="synonym">Polysphondylium pallidum</name>
    <dbReference type="NCBI Taxonomy" id="670386"/>
    <lineage>
        <taxon>Eukaryota</taxon>
        <taxon>Amoebozoa</taxon>
        <taxon>Evosea</taxon>
        <taxon>Eumycetozoa</taxon>
        <taxon>Dictyostelia</taxon>
        <taxon>Acytosteliales</taxon>
        <taxon>Acytosteliaceae</taxon>
        <taxon>Heterostelium</taxon>
    </lineage>
</organism>
<dbReference type="GO" id="GO:0015935">
    <property type="term" value="C:small ribosomal subunit"/>
    <property type="evidence" value="ECO:0007669"/>
    <property type="project" value="InterPro"/>
</dbReference>
<evidence type="ECO:0000313" key="6">
    <source>
        <dbReference type="Proteomes" id="UP000001396"/>
    </source>
</evidence>
<keyword evidence="4" id="KW-0812">Transmembrane</keyword>
<dbReference type="AlphaFoldDB" id="D3BV90"/>
<dbReference type="Proteomes" id="UP000001396">
    <property type="component" value="Unassembled WGS sequence"/>
</dbReference>
<evidence type="ECO:0000256" key="2">
    <source>
        <dbReference type="ARBA" id="ARBA00022980"/>
    </source>
</evidence>
<dbReference type="PANTHER" id="PTHR11652">
    <property type="entry name" value="30S RIBOSOMAL PROTEIN S12 FAMILY MEMBER"/>
    <property type="match status" value="1"/>
</dbReference>
<dbReference type="RefSeq" id="XP_020426781.1">
    <property type="nucleotide sequence ID" value="XM_020582365.1"/>
</dbReference>
<dbReference type="CDD" id="cd03367">
    <property type="entry name" value="Ribosomal_S23"/>
    <property type="match status" value="1"/>
</dbReference>
<accession>D3BV90</accession>
<dbReference type="OMA" id="KFRWSQR"/>
<feature type="transmembrane region" description="Helical" evidence="4">
    <location>
        <begin position="37"/>
        <end position="55"/>
    </location>
</feature>
<dbReference type="Pfam" id="PF00164">
    <property type="entry name" value="Ribosom_S12_S23"/>
    <property type="match status" value="1"/>
</dbReference>
<gene>
    <name evidence="5" type="primary">rps23</name>
    <name evidence="5" type="ORF">PPL_11616</name>
</gene>
<dbReference type="PROSITE" id="PS00055">
    <property type="entry name" value="RIBOSOMAL_S12"/>
    <property type="match status" value="1"/>
</dbReference>
<protein>
    <submittedName>
        <fullName evidence="5">40S ribosomal protein S23</fullName>
    </submittedName>
</protein>
<evidence type="ECO:0000313" key="5">
    <source>
        <dbReference type="EMBL" id="EFA74647.1"/>
    </source>
</evidence>
<dbReference type="InterPro" id="IPR012340">
    <property type="entry name" value="NA-bd_OB-fold"/>
</dbReference>
<proteinExistence type="inferred from homology"/>
<dbReference type="Gene3D" id="2.40.50.140">
    <property type="entry name" value="Nucleic acid-binding proteins"/>
    <property type="match status" value="1"/>
</dbReference>
<comment type="similarity">
    <text evidence="1">Belongs to the universal ribosomal protein uS12 family.</text>
</comment>
<dbReference type="GO" id="GO:0006412">
    <property type="term" value="P:translation"/>
    <property type="evidence" value="ECO:0007669"/>
    <property type="project" value="InterPro"/>
</dbReference>
<dbReference type="FunFam" id="2.40.50.140:FF:000007">
    <property type="entry name" value="40S ribosomal protein S23"/>
    <property type="match status" value="1"/>
</dbReference>
<evidence type="ECO:0000256" key="4">
    <source>
        <dbReference type="SAM" id="Phobius"/>
    </source>
</evidence>
<dbReference type="FunCoup" id="D3BV90">
    <property type="interactions" value="436"/>
</dbReference>
<keyword evidence="3" id="KW-0687">Ribonucleoprotein</keyword>
<dbReference type="InterPro" id="IPR005680">
    <property type="entry name" value="Ribosomal_uS12_euk/arc"/>
</dbReference>
<dbReference type="InterPro" id="IPR006032">
    <property type="entry name" value="Ribosomal_uS12"/>
</dbReference>
<dbReference type="STRING" id="670386.D3BV90"/>
<dbReference type="GO" id="GO:0003735">
    <property type="term" value="F:structural constituent of ribosome"/>
    <property type="evidence" value="ECO:0007669"/>
    <property type="project" value="InterPro"/>
</dbReference>
<evidence type="ECO:0000256" key="1">
    <source>
        <dbReference type="ARBA" id="ARBA00005657"/>
    </source>
</evidence>
<dbReference type="SUPFAM" id="SSF50249">
    <property type="entry name" value="Nucleic acid-binding proteins"/>
    <property type="match status" value="1"/>
</dbReference>
<dbReference type="EMBL" id="ADBJ01000062">
    <property type="protein sequence ID" value="EFA74647.1"/>
    <property type="molecule type" value="Genomic_DNA"/>
</dbReference>
<sequence length="196" mass="21791">MKILDVGVSGEFFPIERAYLASATFFFSTITLQWGRVYPLLLYMSVYILGCGCLYKPKGLKTARKLRNHRRVQRWNDKQYKKAHFGTALKANPFGGASHASGIVVQRLGIEAKQPNSAIRKCVRVQLKKNGKKVTAFVPCDGCLNYIQENDKVLVAGFGRSGHAVGDIPGVRFKIVKVSSVSLLAIYRGKKEKPNV</sequence>
<dbReference type="GeneID" id="31367084"/>
<name>D3BV90_HETP5</name>